<dbReference type="EMBL" id="BMKP01000007">
    <property type="protein sequence ID" value="GGF19989.1"/>
    <property type="molecule type" value="Genomic_DNA"/>
</dbReference>
<dbReference type="Gene3D" id="3.40.50.300">
    <property type="entry name" value="P-loop containing nucleotide triphosphate hydrolases"/>
    <property type="match status" value="1"/>
</dbReference>
<reference evidence="6" key="1">
    <citation type="journal article" date="2019" name="Int. J. Syst. Evol. Microbiol.">
        <title>The Global Catalogue of Microorganisms (GCM) 10K type strain sequencing project: providing services to taxonomists for standard genome sequencing and annotation.</title>
        <authorList>
            <consortium name="The Broad Institute Genomics Platform"/>
            <consortium name="The Broad Institute Genome Sequencing Center for Infectious Disease"/>
            <person name="Wu L."/>
            <person name="Ma J."/>
        </authorList>
    </citation>
    <scope>NUCLEOTIDE SEQUENCE [LARGE SCALE GENOMIC DNA]</scope>
    <source>
        <strain evidence="6">CGMCC 1.16060</strain>
    </source>
</reference>
<dbReference type="InterPro" id="IPR027417">
    <property type="entry name" value="P-loop_NTPase"/>
</dbReference>
<evidence type="ECO:0000256" key="3">
    <source>
        <dbReference type="ARBA" id="ARBA00022840"/>
    </source>
</evidence>
<dbReference type="PANTHER" id="PTHR42939">
    <property type="entry name" value="ABC TRANSPORTER ATP-BINDING PROTEIN ALBC-RELATED"/>
    <property type="match status" value="1"/>
</dbReference>
<evidence type="ECO:0000256" key="2">
    <source>
        <dbReference type="ARBA" id="ARBA00022741"/>
    </source>
</evidence>
<keyword evidence="6" id="KW-1185">Reference proteome</keyword>
<protein>
    <submittedName>
        <fullName evidence="5">ABC transporter ATP-binding protein</fullName>
    </submittedName>
</protein>
<dbReference type="SMART" id="SM00382">
    <property type="entry name" value="AAA"/>
    <property type="match status" value="1"/>
</dbReference>
<dbReference type="InterPro" id="IPR051782">
    <property type="entry name" value="ABC_Transporter_VariousFunc"/>
</dbReference>
<proteinExistence type="predicted"/>
<dbReference type="PROSITE" id="PS50893">
    <property type="entry name" value="ABC_TRANSPORTER_2"/>
    <property type="match status" value="1"/>
</dbReference>
<evidence type="ECO:0000313" key="5">
    <source>
        <dbReference type="EMBL" id="GGF19989.1"/>
    </source>
</evidence>
<comment type="caution">
    <text evidence="5">The sequence shown here is derived from an EMBL/GenBank/DDBJ whole genome shotgun (WGS) entry which is preliminary data.</text>
</comment>
<dbReference type="GO" id="GO:0005524">
    <property type="term" value="F:ATP binding"/>
    <property type="evidence" value="ECO:0007669"/>
    <property type="project" value="UniProtKB-KW"/>
</dbReference>
<dbReference type="InterPro" id="IPR003593">
    <property type="entry name" value="AAA+_ATPase"/>
</dbReference>
<dbReference type="PANTHER" id="PTHR42939:SF1">
    <property type="entry name" value="ABC TRANSPORTER ATP-BINDING PROTEIN ALBC-RELATED"/>
    <property type="match status" value="1"/>
</dbReference>
<evidence type="ECO:0000313" key="6">
    <source>
        <dbReference type="Proteomes" id="UP000655016"/>
    </source>
</evidence>
<evidence type="ECO:0000259" key="4">
    <source>
        <dbReference type="PROSITE" id="PS50893"/>
    </source>
</evidence>
<name>A0ABQ1UIM9_9FLAO</name>
<feature type="domain" description="ABC transporter" evidence="4">
    <location>
        <begin position="32"/>
        <end position="250"/>
    </location>
</feature>
<dbReference type="InterPro" id="IPR003439">
    <property type="entry name" value="ABC_transporter-like_ATP-bd"/>
</dbReference>
<gene>
    <name evidence="5" type="ORF">GCM10011518_31630</name>
</gene>
<dbReference type="Pfam" id="PF00005">
    <property type="entry name" value="ABC_tran"/>
    <property type="match status" value="1"/>
</dbReference>
<dbReference type="Proteomes" id="UP000655016">
    <property type="component" value="Unassembled WGS sequence"/>
</dbReference>
<keyword evidence="1" id="KW-0813">Transport</keyword>
<keyword evidence="2" id="KW-0547">Nucleotide-binding</keyword>
<evidence type="ECO:0000256" key="1">
    <source>
        <dbReference type="ARBA" id="ARBA00022448"/>
    </source>
</evidence>
<sequence length="250" mass="28682">MGIQLLFYFSHGSFNGFDDFFNKEIILKKHILEVDGIQKRFDERVILSDIYMKCETSEIVGLLGRNGSGKSTLLKIIVGLVPAPNKCIRIDGISKNKATNMFDEISYLHQDQFIPNYLSVKKAISLSIDVKEIKSFYEDEFIMFLLKKKVKHLSGGELRYLEIKIVLYNSSKFVLLDEPYNGLSPLMIDVVNELIKTNAKRKGIIITDHNYQNVLKISTRLVLIKEGKLHTVHEKEDLVEKGYLSTTVFQ</sequence>
<keyword evidence="3 5" id="KW-0067">ATP-binding</keyword>
<organism evidence="5 6">
    <name type="scientific">Flavobacterium limi</name>
    <dbReference type="NCBI Taxonomy" id="2045105"/>
    <lineage>
        <taxon>Bacteria</taxon>
        <taxon>Pseudomonadati</taxon>
        <taxon>Bacteroidota</taxon>
        <taxon>Flavobacteriia</taxon>
        <taxon>Flavobacteriales</taxon>
        <taxon>Flavobacteriaceae</taxon>
        <taxon>Flavobacterium</taxon>
    </lineage>
</organism>
<accession>A0ABQ1UIM9</accession>
<dbReference type="SUPFAM" id="SSF52540">
    <property type="entry name" value="P-loop containing nucleoside triphosphate hydrolases"/>
    <property type="match status" value="1"/>
</dbReference>